<evidence type="ECO:0000313" key="2">
    <source>
        <dbReference type="EMBL" id="KAF2424878.1"/>
    </source>
</evidence>
<organism evidence="2 3">
    <name type="scientific">Tothia fuscella</name>
    <dbReference type="NCBI Taxonomy" id="1048955"/>
    <lineage>
        <taxon>Eukaryota</taxon>
        <taxon>Fungi</taxon>
        <taxon>Dikarya</taxon>
        <taxon>Ascomycota</taxon>
        <taxon>Pezizomycotina</taxon>
        <taxon>Dothideomycetes</taxon>
        <taxon>Pleosporomycetidae</taxon>
        <taxon>Venturiales</taxon>
        <taxon>Cylindrosympodiaceae</taxon>
        <taxon>Tothia</taxon>
    </lineage>
</organism>
<accession>A0A9P4TVE8</accession>
<evidence type="ECO:0000256" key="1">
    <source>
        <dbReference type="SAM" id="MobiDB-lite"/>
    </source>
</evidence>
<feature type="compositionally biased region" description="Basic and acidic residues" evidence="1">
    <location>
        <begin position="236"/>
        <end position="245"/>
    </location>
</feature>
<reference evidence="2" key="1">
    <citation type="journal article" date="2020" name="Stud. Mycol.">
        <title>101 Dothideomycetes genomes: a test case for predicting lifestyles and emergence of pathogens.</title>
        <authorList>
            <person name="Haridas S."/>
            <person name="Albert R."/>
            <person name="Binder M."/>
            <person name="Bloem J."/>
            <person name="Labutti K."/>
            <person name="Salamov A."/>
            <person name="Andreopoulos B."/>
            <person name="Baker S."/>
            <person name="Barry K."/>
            <person name="Bills G."/>
            <person name="Bluhm B."/>
            <person name="Cannon C."/>
            <person name="Castanera R."/>
            <person name="Culley D."/>
            <person name="Daum C."/>
            <person name="Ezra D."/>
            <person name="Gonzalez J."/>
            <person name="Henrissat B."/>
            <person name="Kuo A."/>
            <person name="Liang C."/>
            <person name="Lipzen A."/>
            <person name="Lutzoni F."/>
            <person name="Magnuson J."/>
            <person name="Mondo S."/>
            <person name="Nolan M."/>
            <person name="Ohm R."/>
            <person name="Pangilinan J."/>
            <person name="Park H.-J."/>
            <person name="Ramirez L."/>
            <person name="Alfaro M."/>
            <person name="Sun H."/>
            <person name="Tritt A."/>
            <person name="Yoshinaga Y."/>
            <person name="Zwiers L.-H."/>
            <person name="Turgeon B."/>
            <person name="Goodwin S."/>
            <person name="Spatafora J."/>
            <person name="Crous P."/>
            <person name="Grigoriev I."/>
        </authorList>
    </citation>
    <scope>NUCLEOTIDE SEQUENCE</scope>
    <source>
        <strain evidence="2">CBS 130266</strain>
    </source>
</reference>
<evidence type="ECO:0000313" key="3">
    <source>
        <dbReference type="Proteomes" id="UP000800235"/>
    </source>
</evidence>
<feature type="region of interest" description="Disordered" evidence="1">
    <location>
        <begin position="1"/>
        <end position="22"/>
    </location>
</feature>
<comment type="caution">
    <text evidence="2">The sequence shown here is derived from an EMBL/GenBank/DDBJ whole genome shotgun (WGS) entry which is preliminary data.</text>
</comment>
<protein>
    <submittedName>
        <fullName evidence="2">Uncharacterized protein</fullName>
    </submittedName>
</protein>
<dbReference type="EMBL" id="MU007073">
    <property type="protein sequence ID" value="KAF2424878.1"/>
    <property type="molecule type" value="Genomic_DNA"/>
</dbReference>
<dbReference type="Proteomes" id="UP000800235">
    <property type="component" value="Unassembled WGS sequence"/>
</dbReference>
<dbReference type="AlphaFoldDB" id="A0A9P4TVE8"/>
<gene>
    <name evidence="2" type="ORF">EJ08DRAFT_700656</name>
</gene>
<keyword evidence="3" id="KW-1185">Reference proteome</keyword>
<name>A0A9P4TVE8_9PEZI</name>
<sequence length="273" mass="31006">MSHGRPLNRANSIPLSSLNNTPSHTTVEEMTFKLKLMTSMVQRLHTIIDTSPFLSALYHGLDDVTCNVEQYYTEYSAGKDDEQTLEKAYDILSEHLVALVETLGEMPGTKSFRCDEVLQTPDLDVWIPVAEGSVAVCETQRALRRIYCSLLKCVTTVQSLKPRPTITHCKTVPPAARPRAATNLDMSFEKVFGHSAAGTPVQNPDSVEEEHRERFDSVIPIDLDHKMHNLSLQPEHTPEQPREETSSDETQQFPQYVDMEQPMRDYFEGWELR</sequence>
<feature type="compositionally biased region" description="Polar residues" evidence="1">
    <location>
        <begin position="9"/>
        <end position="22"/>
    </location>
</feature>
<proteinExistence type="predicted"/>
<feature type="region of interest" description="Disordered" evidence="1">
    <location>
        <begin position="233"/>
        <end position="261"/>
    </location>
</feature>